<dbReference type="SUPFAM" id="SSF69786">
    <property type="entry name" value="YggU-like"/>
    <property type="match status" value="1"/>
</dbReference>
<proteinExistence type="inferred from homology"/>
<evidence type="ECO:0000256" key="1">
    <source>
        <dbReference type="ARBA" id="ARBA00010364"/>
    </source>
</evidence>
<gene>
    <name evidence="3" type="ORF">SAMN05421771_0006</name>
</gene>
<dbReference type="Pfam" id="PF02594">
    <property type="entry name" value="DUF167"/>
    <property type="match status" value="1"/>
</dbReference>
<dbReference type="STRING" id="474950.SAMN05421771_0006"/>
<name>A0A1I6KZC9_9BACT</name>
<sequence>MAPLKVRLHPGARKNAITGMHDGAVKISLTAPPVDGKANQALIAFLADLLRAPQSSLTITSGQTSRQKTLEIQGKSAAQIEHALSPFLSSGT</sequence>
<comment type="similarity">
    <text evidence="1 2">Belongs to the UPF0235 family.</text>
</comment>
<dbReference type="PANTHER" id="PTHR13420">
    <property type="entry name" value="UPF0235 PROTEIN C15ORF40"/>
    <property type="match status" value="1"/>
</dbReference>
<protein>
    <recommendedName>
        <fullName evidence="2">UPF0235 protein SAMN05421771_0006</fullName>
    </recommendedName>
</protein>
<dbReference type="AlphaFoldDB" id="A0A1I6KZC9"/>
<dbReference type="PANTHER" id="PTHR13420:SF7">
    <property type="entry name" value="UPF0235 PROTEIN C15ORF40"/>
    <property type="match status" value="1"/>
</dbReference>
<evidence type="ECO:0000256" key="2">
    <source>
        <dbReference type="HAMAP-Rule" id="MF_00634"/>
    </source>
</evidence>
<dbReference type="InterPro" id="IPR003746">
    <property type="entry name" value="DUF167"/>
</dbReference>
<dbReference type="EMBL" id="FOZL01000001">
    <property type="protein sequence ID" value="SFR96582.1"/>
    <property type="molecule type" value="Genomic_DNA"/>
</dbReference>
<dbReference type="InterPro" id="IPR036591">
    <property type="entry name" value="YggU-like_sf"/>
</dbReference>
<dbReference type="Proteomes" id="UP000199024">
    <property type="component" value="Unassembled WGS sequence"/>
</dbReference>
<dbReference type="RefSeq" id="WP_089835457.1">
    <property type="nucleotide sequence ID" value="NZ_FOZL01000001.1"/>
</dbReference>
<dbReference type="GO" id="GO:0005737">
    <property type="term" value="C:cytoplasm"/>
    <property type="evidence" value="ECO:0007669"/>
    <property type="project" value="TreeGrafter"/>
</dbReference>
<evidence type="ECO:0000313" key="4">
    <source>
        <dbReference type="Proteomes" id="UP000199024"/>
    </source>
</evidence>
<keyword evidence="4" id="KW-1185">Reference proteome</keyword>
<dbReference type="NCBIfam" id="TIGR00251">
    <property type="entry name" value="DUF167 family protein"/>
    <property type="match status" value="1"/>
</dbReference>
<dbReference type="HAMAP" id="MF_00634">
    <property type="entry name" value="UPF0235"/>
    <property type="match status" value="1"/>
</dbReference>
<dbReference type="OrthoDB" id="9800587at2"/>
<accession>A0A1I6KZC9</accession>
<evidence type="ECO:0000313" key="3">
    <source>
        <dbReference type="EMBL" id="SFR96582.1"/>
    </source>
</evidence>
<dbReference type="SMART" id="SM01152">
    <property type="entry name" value="DUF167"/>
    <property type="match status" value="1"/>
</dbReference>
<organism evidence="3 4">
    <name type="scientific">Granulicella pectinivorans</name>
    <dbReference type="NCBI Taxonomy" id="474950"/>
    <lineage>
        <taxon>Bacteria</taxon>
        <taxon>Pseudomonadati</taxon>
        <taxon>Acidobacteriota</taxon>
        <taxon>Terriglobia</taxon>
        <taxon>Terriglobales</taxon>
        <taxon>Acidobacteriaceae</taxon>
        <taxon>Granulicella</taxon>
    </lineage>
</organism>
<reference evidence="3 4" key="1">
    <citation type="submission" date="2016-10" db="EMBL/GenBank/DDBJ databases">
        <authorList>
            <person name="de Groot N.N."/>
        </authorList>
    </citation>
    <scope>NUCLEOTIDE SEQUENCE [LARGE SCALE GENOMIC DNA]</scope>
    <source>
        <strain evidence="3 4">DSM 21001</strain>
    </source>
</reference>
<dbReference type="Gene3D" id="3.30.1200.10">
    <property type="entry name" value="YggU-like"/>
    <property type="match status" value="1"/>
</dbReference>